<proteinExistence type="predicted"/>
<reference evidence="1 2" key="1">
    <citation type="submission" date="2020-02" db="EMBL/GenBank/DDBJ databases">
        <authorList>
            <person name="Ma Q."/>
            <person name="Huang Y."/>
            <person name="Song X."/>
            <person name="Pei D."/>
        </authorList>
    </citation>
    <scope>NUCLEOTIDE SEQUENCE [LARGE SCALE GENOMIC DNA]</scope>
    <source>
        <strain evidence="1">Sxm20200214</strain>
        <tissue evidence="1">Leaf</tissue>
    </source>
</reference>
<comment type="caution">
    <text evidence="1">The sequence shown here is derived from an EMBL/GenBank/DDBJ whole genome shotgun (WGS) entry which is preliminary data.</text>
</comment>
<protein>
    <submittedName>
        <fullName evidence="1">Uncharacterized protein</fullName>
    </submittedName>
</protein>
<sequence length="163" mass="17012">MTSTVALRLESKRGSVVGSGVVKSASTVQAVDVNGAIVCGCCGGVWLEQEVQVFLVLGRCEDIASLFLPGAVRGKLSGSSKLRSLISSLLLKLEKKGVSPNTPLTNIGPSLAIGPAFCHRIPEQSESAVTAVLLIQVARLRGVDVCKCITTASLMLRLRGLPL</sequence>
<dbReference type="EMBL" id="JAAMPC010000015">
    <property type="protein sequence ID" value="KAG2255875.1"/>
    <property type="molecule type" value="Genomic_DNA"/>
</dbReference>
<name>A0A8X7PQM7_BRACI</name>
<keyword evidence="2" id="KW-1185">Reference proteome</keyword>
<evidence type="ECO:0000313" key="2">
    <source>
        <dbReference type="Proteomes" id="UP000886595"/>
    </source>
</evidence>
<evidence type="ECO:0000313" key="1">
    <source>
        <dbReference type="EMBL" id="KAG2255875.1"/>
    </source>
</evidence>
<dbReference type="AlphaFoldDB" id="A0A8X7PQM7"/>
<accession>A0A8X7PQM7</accession>
<organism evidence="1 2">
    <name type="scientific">Brassica carinata</name>
    <name type="common">Ethiopian mustard</name>
    <name type="synonym">Abyssinian cabbage</name>
    <dbReference type="NCBI Taxonomy" id="52824"/>
    <lineage>
        <taxon>Eukaryota</taxon>
        <taxon>Viridiplantae</taxon>
        <taxon>Streptophyta</taxon>
        <taxon>Embryophyta</taxon>
        <taxon>Tracheophyta</taxon>
        <taxon>Spermatophyta</taxon>
        <taxon>Magnoliopsida</taxon>
        <taxon>eudicotyledons</taxon>
        <taxon>Gunneridae</taxon>
        <taxon>Pentapetalae</taxon>
        <taxon>rosids</taxon>
        <taxon>malvids</taxon>
        <taxon>Brassicales</taxon>
        <taxon>Brassicaceae</taxon>
        <taxon>Brassiceae</taxon>
        <taxon>Brassica</taxon>
    </lineage>
</organism>
<gene>
    <name evidence="1" type="ORF">Bca52824_075169</name>
</gene>
<dbReference type="Proteomes" id="UP000886595">
    <property type="component" value="Unassembled WGS sequence"/>
</dbReference>